<organism evidence="6 7">
    <name type="scientific">Pocillopora damicornis</name>
    <name type="common">Cauliflower coral</name>
    <name type="synonym">Millepora damicornis</name>
    <dbReference type="NCBI Taxonomy" id="46731"/>
    <lineage>
        <taxon>Eukaryota</taxon>
        <taxon>Metazoa</taxon>
        <taxon>Cnidaria</taxon>
        <taxon>Anthozoa</taxon>
        <taxon>Hexacorallia</taxon>
        <taxon>Scleractinia</taxon>
        <taxon>Astrocoeniina</taxon>
        <taxon>Pocilloporidae</taxon>
        <taxon>Pocillopora</taxon>
    </lineage>
</organism>
<dbReference type="InterPro" id="IPR001751">
    <property type="entry name" value="S100/CaBP7/8-like_CS"/>
</dbReference>
<evidence type="ECO:0000313" key="7">
    <source>
        <dbReference type="Proteomes" id="UP000275408"/>
    </source>
</evidence>
<dbReference type="PANTHER" id="PTHR23104">
    <property type="entry name" value="MULTIPLE COAGULATION FACTOR DEFICIENCY PROTEIN 2 NEURAL STEM CELL DERIVED NEURONAL SURVIVAL PROTEIN"/>
    <property type="match status" value="1"/>
</dbReference>
<accession>A0A3M6V5Y0</accession>
<feature type="chain" id="PRO_5018312030" description="EF-hand domain-containing protein" evidence="4">
    <location>
        <begin position="31"/>
        <end position="161"/>
    </location>
</feature>
<evidence type="ECO:0000256" key="1">
    <source>
        <dbReference type="ARBA" id="ARBA00022729"/>
    </source>
</evidence>
<keyword evidence="7" id="KW-1185">Reference proteome</keyword>
<gene>
    <name evidence="6" type="ORF">pdam_00023564</name>
</gene>
<keyword evidence="2" id="KW-0677">Repeat</keyword>
<dbReference type="STRING" id="46731.A0A3M6V5Y0"/>
<evidence type="ECO:0000256" key="2">
    <source>
        <dbReference type="ARBA" id="ARBA00022737"/>
    </source>
</evidence>
<dbReference type="InterPro" id="IPR002048">
    <property type="entry name" value="EF_hand_dom"/>
</dbReference>
<keyword evidence="1 4" id="KW-0732">Signal</keyword>
<dbReference type="SUPFAM" id="SSF47473">
    <property type="entry name" value="EF-hand"/>
    <property type="match status" value="1"/>
</dbReference>
<dbReference type="GO" id="GO:0005509">
    <property type="term" value="F:calcium ion binding"/>
    <property type="evidence" value="ECO:0007669"/>
    <property type="project" value="InterPro"/>
</dbReference>
<dbReference type="PROSITE" id="PS00303">
    <property type="entry name" value="S100_CABP"/>
    <property type="match status" value="1"/>
</dbReference>
<dbReference type="OrthoDB" id="289247at2759"/>
<dbReference type="PANTHER" id="PTHR23104:SF1">
    <property type="entry name" value="EF-HAND DOMAIN-CONTAINING PROTEIN"/>
    <property type="match status" value="1"/>
</dbReference>
<dbReference type="Proteomes" id="UP000275408">
    <property type="component" value="Unassembled WGS sequence"/>
</dbReference>
<feature type="signal peptide" evidence="4">
    <location>
        <begin position="1"/>
        <end position="30"/>
    </location>
</feature>
<dbReference type="EMBL" id="RCHS01000062">
    <property type="protein sequence ID" value="RMX61297.1"/>
    <property type="molecule type" value="Genomic_DNA"/>
</dbReference>
<protein>
    <recommendedName>
        <fullName evidence="5">EF-hand domain-containing protein</fullName>
    </recommendedName>
</protein>
<feature type="domain" description="EF-hand" evidence="5">
    <location>
        <begin position="122"/>
        <end position="157"/>
    </location>
</feature>
<dbReference type="InterPro" id="IPR052110">
    <property type="entry name" value="MCFD2-like"/>
</dbReference>
<name>A0A3M6V5Y0_POCDA</name>
<dbReference type="PROSITE" id="PS00018">
    <property type="entry name" value="EF_HAND_1"/>
    <property type="match status" value="1"/>
</dbReference>
<dbReference type="Gene3D" id="1.10.238.10">
    <property type="entry name" value="EF-hand"/>
    <property type="match status" value="1"/>
</dbReference>
<dbReference type="InterPro" id="IPR018247">
    <property type="entry name" value="EF_Hand_1_Ca_BS"/>
</dbReference>
<dbReference type="AlphaFoldDB" id="A0A3M6V5Y0"/>
<sequence>MFPPKSTISWGGRSKFCWFIIAVMAANCEGAKDKKRAQEVLEIQAHDSHHLKEHLMEQMGMDEEAAIKYLNETKGEVQFFLMHDYDNNSKLDGLELFQGLSHHDHSQDEKDDHESSKIAEDEMATFVDTILEDQDRNDDGYIDYPEFVHSFRPTSGHSGGS</sequence>
<evidence type="ECO:0000256" key="3">
    <source>
        <dbReference type="ARBA" id="ARBA00022837"/>
    </source>
</evidence>
<evidence type="ECO:0000313" key="6">
    <source>
        <dbReference type="EMBL" id="RMX61297.1"/>
    </source>
</evidence>
<reference evidence="6 7" key="1">
    <citation type="journal article" date="2018" name="Sci. Rep.">
        <title>Comparative analysis of the Pocillopora damicornis genome highlights role of immune system in coral evolution.</title>
        <authorList>
            <person name="Cunning R."/>
            <person name="Bay R.A."/>
            <person name="Gillette P."/>
            <person name="Baker A.C."/>
            <person name="Traylor-Knowles N."/>
        </authorList>
    </citation>
    <scope>NUCLEOTIDE SEQUENCE [LARGE SCALE GENOMIC DNA]</scope>
    <source>
        <strain evidence="6">RSMAS</strain>
        <tissue evidence="6">Whole animal</tissue>
    </source>
</reference>
<evidence type="ECO:0000259" key="5">
    <source>
        <dbReference type="PROSITE" id="PS50222"/>
    </source>
</evidence>
<comment type="caution">
    <text evidence="6">The sequence shown here is derived from an EMBL/GenBank/DDBJ whole genome shotgun (WGS) entry which is preliminary data.</text>
</comment>
<evidence type="ECO:0000256" key="4">
    <source>
        <dbReference type="SAM" id="SignalP"/>
    </source>
</evidence>
<dbReference type="InterPro" id="IPR011992">
    <property type="entry name" value="EF-hand-dom_pair"/>
</dbReference>
<dbReference type="PROSITE" id="PS50222">
    <property type="entry name" value="EF_HAND_2"/>
    <property type="match status" value="1"/>
</dbReference>
<dbReference type="OMA" id="ANCEGAK"/>
<keyword evidence="3" id="KW-0106">Calcium</keyword>
<proteinExistence type="predicted"/>